<feature type="region of interest" description="Disordered" evidence="1">
    <location>
        <begin position="1"/>
        <end position="57"/>
    </location>
</feature>
<dbReference type="InParanoid" id="A0A136JJR3"/>
<reference evidence="3" key="1">
    <citation type="submission" date="2016-02" db="EMBL/GenBank/DDBJ databases">
        <title>Draft genome sequence of Microdochium bolleyi, a fungal endophyte of beachgrass.</title>
        <authorList>
            <consortium name="DOE Joint Genome Institute"/>
            <person name="David A.S."/>
            <person name="May G."/>
            <person name="Haridas S."/>
            <person name="Lim J."/>
            <person name="Wang M."/>
            <person name="Labutti K."/>
            <person name="Lipzen A."/>
            <person name="Barry K."/>
            <person name="Grigoriev I.V."/>
        </authorList>
    </citation>
    <scope>NUCLEOTIDE SEQUENCE [LARGE SCALE GENOMIC DNA]</scope>
    <source>
        <strain evidence="3">J235TASD1</strain>
    </source>
</reference>
<proteinExistence type="predicted"/>
<feature type="compositionally biased region" description="Low complexity" evidence="1">
    <location>
        <begin position="1"/>
        <end position="52"/>
    </location>
</feature>
<sequence>QLSSSAVASLSSSSTGHGVSSRMPRSPASSARLAASSVVSSKSSSESGTSRSGLRPEVSLGALGDFGFFLPGVMFSLSSTSKSNRSLLLVLTLGVVAADRLVGVAGELPRLASYVSSTI</sequence>
<protein>
    <submittedName>
        <fullName evidence="2">Uncharacterized protein</fullName>
    </submittedName>
</protein>
<keyword evidence="3" id="KW-1185">Reference proteome</keyword>
<evidence type="ECO:0000313" key="2">
    <source>
        <dbReference type="EMBL" id="KXJ97390.1"/>
    </source>
</evidence>
<accession>A0A136JJR3</accession>
<dbReference type="Proteomes" id="UP000070501">
    <property type="component" value="Unassembled WGS sequence"/>
</dbReference>
<name>A0A136JJR3_9PEZI</name>
<evidence type="ECO:0000256" key="1">
    <source>
        <dbReference type="SAM" id="MobiDB-lite"/>
    </source>
</evidence>
<dbReference type="EMBL" id="KQ964245">
    <property type="protein sequence ID" value="KXJ97390.1"/>
    <property type="molecule type" value="Genomic_DNA"/>
</dbReference>
<feature type="non-terminal residue" evidence="2">
    <location>
        <position position="119"/>
    </location>
</feature>
<feature type="non-terminal residue" evidence="2">
    <location>
        <position position="1"/>
    </location>
</feature>
<dbReference type="AlphaFoldDB" id="A0A136JJR3"/>
<evidence type="ECO:0000313" key="3">
    <source>
        <dbReference type="Proteomes" id="UP000070501"/>
    </source>
</evidence>
<organism evidence="2 3">
    <name type="scientific">Microdochium bolleyi</name>
    <dbReference type="NCBI Taxonomy" id="196109"/>
    <lineage>
        <taxon>Eukaryota</taxon>
        <taxon>Fungi</taxon>
        <taxon>Dikarya</taxon>
        <taxon>Ascomycota</taxon>
        <taxon>Pezizomycotina</taxon>
        <taxon>Sordariomycetes</taxon>
        <taxon>Xylariomycetidae</taxon>
        <taxon>Xylariales</taxon>
        <taxon>Microdochiaceae</taxon>
        <taxon>Microdochium</taxon>
    </lineage>
</organism>
<gene>
    <name evidence="2" type="ORF">Micbo1qcDRAFT_156245</name>
</gene>